<dbReference type="KEGG" id="fbe:FF125_06420"/>
<dbReference type="Proteomes" id="UP000306229">
    <property type="component" value="Chromosome"/>
</dbReference>
<organism evidence="1 2">
    <name type="scientific">Aureibaculum algae</name>
    <dbReference type="NCBI Taxonomy" id="2584122"/>
    <lineage>
        <taxon>Bacteria</taxon>
        <taxon>Pseudomonadati</taxon>
        <taxon>Bacteroidota</taxon>
        <taxon>Flavobacteriia</taxon>
        <taxon>Flavobacteriales</taxon>
        <taxon>Flavobacteriaceae</taxon>
        <taxon>Aureibaculum</taxon>
    </lineage>
</organism>
<dbReference type="SUPFAM" id="SSF56112">
    <property type="entry name" value="Protein kinase-like (PK-like)"/>
    <property type="match status" value="1"/>
</dbReference>
<protein>
    <submittedName>
        <fullName evidence="1">Kdo domain containing protein</fullName>
    </submittedName>
</protein>
<proteinExistence type="predicted"/>
<evidence type="ECO:0000313" key="2">
    <source>
        <dbReference type="Proteomes" id="UP000306229"/>
    </source>
</evidence>
<dbReference type="RefSeq" id="WP_138948986.1">
    <property type="nucleotide sequence ID" value="NZ_CP040749.1"/>
</dbReference>
<dbReference type="AlphaFoldDB" id="A0A5B7TMN4"/>
<name>A0A5B7TMN4_9FLAO</name>
<keyword evidence="2" id="KW-1185">Reference proteome</keyword>
<dbReference type="OrthoDB" id="9773772at2"/>
<reference evidence="1 2" key="1">
    <citation type="submission" date="2019-05" db="EMBL/GenBank/DDBJ databases">
        <title>Algicella ahnfeltiae gen. nov., sp. nov., a novel marine bacterium of the family Flavobacteriaceae isolated from a red alga.</title>
        <authorList>
            <person name="Nedashkovskaya O.I."/>
            <person name="Kukhlevskiy A.D."/>
            <person name="Kim S.-G."/>
            <person name="Zhukova N.V."/>
            <person name="Mikhailov V.V."/>
        </authorList>
    </citation>
    <scope>NUCLEOTIDE SEQUENCE [LARGE SCALE GENOMIC DNA]</scope>
    <source>
        <strain evidence="1 2">10Alg115</strain>
    </source>
</reference>
<dbReference type="EMBL" id="CP040749">
    <property type="protein sequence ID" value="QCX38079.1"/>
    <property type="molecule type" value="Genomic_DNA"/>
</dbReference>
<sequence length="258" mass="30758">MKMHIDQKYKALKADLVETILNFNSYKNGFGTGNRNSVKKIDLPNLSVVVKSFKIPVLMNQIAYKYIRKSKAKRSYEYTKKLSGLNVLSPTPIAYIEYFSWFGLKHSFYISEFLDYDFTIKDLLKQRNHPEFEQILEAFTRFTYTLHEKGIHFLDHSGGNTLIVKNNDGYNFYLVDLNRMKFEPLSFDQRMENFSRISPKKEMVEIMSKEYASLINQPFEKVFEKMWHYTHVFFNKSRHKKVVKDILHAKHIRELCHH</sequence>
<gene>
    <name evidence="1" type="ORF">FF125_06420</name>
</gene>
<evidence type="ECO:0000313" key="1">
    <source>
        <dbReference type="EMBL" id="QCX38079.1"/>
    </source>
</evidence>
<accession>A0A5B7TMN4</accession>
<dbReference type="InterPro" id="IPR011009">
    <property type="entry name" value="Kinase-like_dom_sf"/>
</dbReference>